<protein>
    <submittedName>
        <fullName evidence="4">Polysaccharide deacetylase</fullName>
    </submittedName>
</protein>
<evidence type="ECO:0000313" key="5">
    <source>
        <dbReference type="Proteomes" id="UP000292423"/>
    </source>
</evidence>
<gene>
    <name evidence="4" type="ORF">EV700_0211</name>
</gene>
<dbReference type="EMBL" id="SHKX01000010">
    <property type="protein sequence ID" value="RZU47257.1"/>
    <property type="molecule type" value="Genomic_DNA"/>
</dbReference>
<dbReference type="InterPro" id="IPR002509">
    <property type="entry name" value="NODB_dom"/>
</dbReference>
<dbReference type="AlphaFoldDB" id="A0A4Q7Z9M7"/>
<dbReference type="PANTHER" id="PTHR34216">
    <property type="match status" value="1"/>
</dbReference>
<dbReference type="PROSITE" id="PS51677">
    <property type="entry name" value="NODB"/>
    <property type="match status" value="1"/>
</dbReference>
<evidence type="ECO:0000259" key="3">
    <source>
        <dbReference type="PROSITE" id="PS51677"/>
    </source>
</evidence>
<evidence type="ECO:0000256" key="1">
    <source>
        <dbReference type="ARBA" id="ARBA00004613"/>
    </source>
</evidence>
<keyword evidence="2" id="KW-0732">Signal</keyword>
<dbReference type="Proteomes" id="UP000292423">
    <property type="component" value="Unassembled WGS sequence"/>
</dbReference>
<organism evidence="4 5">
    <name type="scientific">Fluviicoccus keumensis</name>
    <dbReference type="NCBI Taxonomy" id="1435465"/>
    <lineage>
        <taxon>Bacteria</taxon>
        <taxon>Pseudomonadati</taxon>
        <taxon>Pseudomonadota</taxon>
        <taxon>Gammaproteobacteria</taxon>
        <taxon>Moraxellales</taxon>
        <taxon>Moraxellaceae</taxon>
        <taxon>Fluviicoccus</taxon>
    </lineage>
</organism>
<dbReference type="PANTHER" id="PTHR34216:SF3">
    <property type="entry name" value="POLY-BETA-1,6-N-ACETYL-D-GLUCOSAMINE N-DEACETYLASE"/>
    <property type="match status" value="1"/>
</dbReference>
<feature type="domain" description="NodB homology" evidence="3">
    <location>
        <begin position="85"/>
        <end position="249"/>
    </location>
</feature>
<accession>A0A4Q7Z9M7</accession>
<dbReference type="GO" id="GO:0005576">
    <property type="term" value="C:extracellular region"/>
    <property type="evidence" value="ECO:0007669"/>
    <property type="project" value="UniProtKB-SubCell"/>
</dbReference>
<dbReference type="InterPro" id="IPR051398">
    <property type="entry name" value="Polysacch_Deacetylase"/>
</dbReference>
<evidence type="ECO:0000256" key="2">
    <source>
        <dbReference type="ARBA" id="ARBA00022729"/>
    </source>
</evidence>
<sequence length="249" mass="27101">MSMLAVIGSGLAVGGGLALANRWQWWRVPKPADWPRLLMYHSIAPEAPTGMNTPPDVFAAQLAWLQAQGYRFHTVSELLHNPGPKAVALTFDDGFANNYEHAFPILREHGAKATVYLAPEIPEIDRLTPAQIAEMQASGLIEFGAHSVHHVNLSKLDSDAARAEIAGSKAAVEALTGLPCTAFAYPFGRFSEETAALVREAGFSSAVTTKKSIIPQPSAQPYTIPRISTHGEMDMAQFRVAFSRGRYRF</sequence>
<dbReference type="GO" id="GO:0016810">
    <property type="term" value="F:hydrolase activity, acting on carbon-nitrogen (but not peptide) bonds"/>
    <property type="evidence" value="ECO:0007669"/>
    <property type="project" value="InterPro"/>
</dbReference>
<evidence type="ECO:0000313" key="4">
    <source>
        <dbReference type="EMBL" id="RZU47257.1"/>
    </source>
</evidence>
<dbReference type="GO" id="GO:0005975">
    <property type="term" value="P:carbohydrate metabolic process"/>
    <property type="evidence" value="ECO:0007669"/>
    <property type="project" value="InterPro"/>
</dbReference>
<proteinExistence type="predicted"/>
<comment type="subcellular location">
    <subcellularLocation>
        <location evidence="1">Secreted</location>
    </subcellularLocation>
</comment>
<dbReference type="RefSeq" id="WP_207224539.1">
    <property type="nucleotide sequence ID" value="NZ_SHKX01000010.1"/>
</dbReference>
<dbReference type="Pfam" id="PF01522">
    <property type="entry name" value="Polysacc_deac_1"/>
    <property type="match status" value="1"/>
</dbReference>
<dbReference type="SUPFAM" id="SSF88713">
    <property type="entry name" value="Glycoside hydrolase/deacetylase"/>
    <property type="match status" value="1"/>
</dbReference>
<name>A0A4Q7Z9M7_9GAMM</name>
<comment type="caution">
    <text evidence="4">The sequence shown here is derived from an EMBL/GenBank/DDBJ whole genome shotgun (WGS) entry which is preliminary data.</text>
</comment>
<dbReference type="CDD" id="cd10918">
    <property type="entry name" value="CE4_NodB_like_5s_6s"/>
    <property type="match status" value="1"/>
</dbReference>
<keyword evidence="5" id="KW-1185">Reference proteome</keyword>
<reference evidence="4 5" key="1">
    <citation type="submission" date="2019-02" db="EMBL/GenBank/DDBJ databases">
        <title>Genomic Encyclopedia of Type Strains, Phase IV (KMG-IV): sequencing the most valuable type-strain genomes for metagenomic binning, comparative biology and taxonomic classification.</title>
        <authorList>
            <person name="Goeker M."/>
        </authorList>
    </citation>
    <scope>NUCLEOTIDE SEQUENCE [LARGE SCALE GENOMIC DNA]</scope>
    <source>
        <strain evidence="4 5">DSM 105135</strain>
    </source>
</reference>
<dbReference type="InterPro" id="IPR011330">
    <property type="entry name" value="Glyco_hydro/deAcase_b/a-brl"/>
</dbReference>
<dbReference type="Gene3D" id="3.20.20.370">
    <property type="entry name" value="Glycoside hydrolase/deacetylase"/>
    <property type="match status" value="1"/>
</dbReference>